<dbReference type="Proteomes" id="UP000463077">
    <property type="component" value="Unassembled WGS sequence"/>
</dbReference>
<dbReference type="InterPro" id="IPR002942">
    <property type="entry name" value="S4_RNA-bd"/>
</dbReference>
<dbReference type="FunFam" id="1.10.240.10:FF:000001">
    <property type="entry name" value="Tyrosine--tRNA ligase"/>
    <property type="match status" value="1"/>
</dbReference>
<keyword evidence="2 12" id="KW-0963">Cytoplasm</keyword>
<dbReference type="InterPro" id="IPR054608">
    <property type="entry name" value="SYY-like_C"/>
</dbReference>
<dbReference type="GO" id="GO:0005829">
    <property type="term" value="C:cytosol"/>
    <property type="evidence" value="ECO:0007669"/>
    <property type="project" value="TreeGrafter"/>
</dbReference>
<dbReference type="InterPro" id="IPR002307">
    <property type="entry name" value="Tyr-tRNA-ligase"/>
</dbReference>
<dbReference type="Pfam" id="PF22421">
    <property type="entry name" value="SYY_C-terminal"/>
    <property type="match status" value="1"/>
</dbReference>
<dbReference type="SUPFAM" id="SSF52374">
    <property type="entry name" value="Nucleotidylyl transferase"/>
    <property type="match status" value="1"/>
</dbReference>
<evidence type="ECO:0000313" key="19">
    <source>
        <dbReference type="Proteomes" id="UP000502818"/>
    </source>
</evidence>
<keyword evidence="4 12" id="KW-0547">Nucleotide-binding</keyword>
<evidence type="ECO:0000256" key="10">
    <source>
        <dbReference type="ARBA" id="ARBA00048359"/>
    </source>
</evidence>
<dbReference type="CDD" id="cd00395">
    <property type="entry name" value="Tyr_Trp_RS_core"/>
    <property type="match status" value="1"/>
</dbReference>
<dbReference type="PROSITE" id="PS50889">
    <property type="entry name" value="S4"/>
    <property type="match status" value="1"/>
</dbReference>
<evidence type="ECO:0000256" key="13">
    <source>
        <dbReference type="PROSITE-ProRule" id="PRU00182"/>
    </source>
</evidence>
<evidence type="ECO:0000256" key="12">
    <source>
        <dbReference type="HAMAP-Rule" id="MF_02006"/>
    </source>
</evidence>
<feature type="binding site" evidence="12">
    <location>
        <position position="170"/>
    </location>
    <ligand>
        <name>L-tyrosine</name>
        <dbReference type="ChEBI" id="CHEBI:58315"/>
    </ligand>
</feature>
<dbReference type="PANTHER" id="PTHR11766:SF0">
    <property type="entry name" value="TYROSINE--TRNA LIGASE, MITOCHONDRIAL"/>
    <property type="match status" value="1"/>
</dbReference>
<dbReference type="InterPro" id="IPR001412">
    <property type="entry name" value="aa-tRNA-synth_I_CS"/>
</dbReference>
<evidence type="ECO:0000256" key="7">
    <source>
        <dbReference type="ARBA" id="ARBA00022917"/>
    </source>
</evidence>
<evidence type="ECO:0000256" key="8">
    <source>
        <dbReference type="ARBA" id="ARBA00023146"/>
    </source>
</evidence>
<evidence type="ECO:0000256" key="11">
    <source>
        <dbReference type="ARBA" id="ARBA00060965"/>
    </source>
</evidence>
<proteinExistence type="inferred from homology"/>
<evidence type="ECO:0000256" key="6">
    <source>
        <dbReference type="ARBA" id="ARBA00022884"/>
    </source>
</evidence>
<dbReference type="SUPFAM" id="SSF55174">
    <property type="entry name" value="Alpha-L RNA-binding motif"/>
    <property type="match status" value="1"/>
</dbReference>
<protein>
    <recommendedName>
        <fullName evidence="12">Tyrosine--tRNA ligase</fullName>
        <ecNumber evidence="12">6.1.1.1</ecNumber>
    </recommendedName>
    <alternativeName>
        <fullName evidence="12">Tyrosyl-tRNA synthetase</fullName>
        <shortName evidence="12">TyrRS</shortName>
    </alternativeName>
</protein>
<evidence type="ECO:0000256" key="4">
    <source>
        <dbReference type="ARBA" id="ARBA00022741"/>
    </source>
</evidence>
<dbReference type="GO" id="GO:0004822">
    <property type="term" value="F:isoleucine-tRNA ligase activity"/>
    <property type="evidence" value="ECO:0007669"/>
    <property type="project" value="UniProtKB-EC"/>
</dbReference>
<dbReference type="FunFam" id="3.10.290.10:FF:000012">
    <property type="entry name" value="Tyrosine--tRNA ligase"/>
    <property type="match status" value="1"/>
</dbReference>
<dbReference type="Gene3D" id="3.10.290.10">
    <property type="entry name" value="RNA-binding S4 domain"/>
    <property type="match status" value="1"/>
</dbReference>
<comment type="similarity">
    <text evidence="11 12">Belongs to the class-I aminoacyl-tRNA synthetase family. TyrS type 1 subfamily.</text>
</comment>
<comment type="catalytic activity">
    <reaction evidence="10">
        <text>tRNA(Ile) + L-isoleucine + ATP = L-isoleucyl-tRNA(Ile) + AMP + diphosphate</text>
        <dbReference type="Rhea" id="RHEA:11060"/>
        <dbReference type="Rhea" id="RHEA-COMP:9666"/>
        <dbReference type="Rhea" id="RHEA-COMP:9695"/>
        <dbReference type="ChEBI" id="CHEBI:30616"/>
        <dbReference type="ChEBI" id="CHEBI:33019"/>
        <dbReference type="ChEBI" id="CHEBI:58045"/>
        <dbReference type="ChEBI" id="CHEBI:78442"/>
        <dbReference type="ChEBI" id="CHEBI:78528"/>
        <dbReference type="ChEBI" id="CHEBI:456215"/>
        <dbReference type="EC" id="6.1.1.5"/>
    </reaction>
</comment>
<accession>A0A6B1RTM7</accession>
<sequence>MTNVLIEDLKWRGLIYQQTDEQGIEDLLNKEQVTLYCGADPTADSLHIGHLLPFLTLRRFQEHGHRPIVLIGGGTGMIGDPSGKSEERVLQTEEQVDKNIEGISKQMHNIFEFGTDHGAVLVNNRDWLGQISLISFLRDYGKHVGVNYMLGKDSIQSRLEHGISYTEFTYTILQAIDFGHLNRELNCKIQVGGSDQWGNITSGIELMRRMYGQTEAYGLTIPLVTKSDGKKFGKSESGAVWLDAEKTSPYEFYQFWINQSDEDVIKFLKYFTFLGKEEIDRLEQSKNEAPHLREAQKTLAEEVTKFIHGEDALKDAIRISQALFSGDLKSLSAKELKDGFKDVPQVTLSNDTTNIVEVLIETGISPSKRQAREDVNNGAIYINGERQQDVNYALAPEDKIDGEFTIIRRGKKKYFMVNYQ</sequence>
<dbReference type="RefSeq" id="WP_000186041.1">
    <property type="nucleotide sequence ID" value="NZ_AP017891.1"/>
</dbReference>
<dbReference type="GO" id="GO:0003723">
    <property type="term" value="F:RNA binding"/>
    <property type="evidence" value="ECO:0007669"/>
    <property type="project" value="UniProtKB-KW"/>
</dbReference>
<dbReference type="EMBL" id="WFIJ01000007">
    <property type="protein sequence ID" value="MUG83282.1"/>
    <property type="molecule type" value="Genomic_DNA"/>
</dbReference>
<keyword evidence="8 12" id="KW-0030">Aminoacyl-tRNA synthetase</keyword>
<feature type="binding site" evidence="12">
    <location>
        <position position="234"/>
    </location>
    <ligand>
        <name>ATP</name>
        <dbReference type="ChEBI" id="CHEBI:30616"/>
    </ligand>
</feature>
<dbReference type="Pfam" id="PF00579">
    <property type="entry name" value="tRNA-synt_1b"/>
    <property type="match status" value="1"/>
</dbReference>
<reference evidence="17 19" key="2">
    <citation type="submission" date="2020-04" db="EMBL/GenBank/DDBJ databases">
        <authorList>
            <person name="Kim J.-M."/>
            <person name="Chung S.H."/>
            <person name="Kim I."/>
            <person name="Kim J.-S."/>
        </authorList>
    </citation>
    <scope>NUCLEOTIDE SEQUENCE [LARGE SCALE GENOMIC DNA]</scope>
    <source>
        <strain evidence="17">HL20709</strain>
    </source>
</reference>
<keyword evidence="6 13" id="KW-0694">RNA-binding</keyword>
<feature type="short sequence motif" description="'HIGH' region" evidence="12">
    <location>
        <begin position="41"/>
        <end position="50"/>
    </location>
</feature>
<dbReference type="SMART" id="SM00363">
    <property type="entry name" value="S4"/>
    <property type="match status" value="1"/>
</dbReference>
<evidence type="ECO:0000313" key="18">
    <source>
        <dbReference type="Proteomes" id="UP000463077"/>
    </source>
</evidence>
<evidence type="ECO:0000259" key="14">
    <source>
        <dbReference type="SMART" id="SM00363"/>
    </source>
</evidence>
<dbReference type="HAMAP" id="MF_02006">
    <property type="entry name" value="Tyr_tRNA_synth_type1"/>
    <property type="match status" value="1"/>
</dbReference>
<dbReference type="EMBL" id="CP053070">
    <property type="protein sequence ID" value="QJR07888.1"/>
    <property type="molecule type" value="Genomic_DNA"/>
</dbReference>
<dbReference type="EMBL" id="WFHO01000012">
    <property type="protein sequence ID" value="MUG52479.1"/>
    <property type="molecule type" value="Genomic_DNA"/>
</dbReference>
<dbReference type="KEGG" id="sams:NI36_09260"/>
<keyword evidence="7 12" id="KW-0648">Protein biosynthesis</keyword>
<evidence type="ECO:0000313" key="16">
    <source>
        <dbReference type="EMBL" id="MUG83282.1"/>
    </source>
</evidence>
<feature type="domain" description="RNA-binding S4" evidence="14">
    <location>
        <begin position="353"/>
        <end position="415"/>
    </location>
</feature>
<comment type="function">
    <text evidence="12">Catalyzes the attachment of tyrosine to tRNA(Tyr) in a two-step reaction: tyrosine is first activated by ATP to form Tyr-AMP and then transferred to the acceptor end of tRNA(Tyr).</text>
</comment>
<dbReference type="PANTHER" id="PTHR11766">
    <property type="entry name" value="TYROSYL-TRNA SYNTHETASE"/>
    <property type="match status" value="1"/>
</dbReference>
<dbReference type="Gene3D" id="3.40.50.620">
    <property type="entry name" value="HUPs"/>
    <property type="match status" value="1"/>
</dbReference>
<reference evidence="16 18" key="1">
    <citation type="journal article" date="2019" name="Int. J. Infect. Dis.">
        <title>Characterization of a community-acquired methicillin-resistant sequence type 338 Staphylococcus aureus strain containing a staphylococcal cassette chromosome mec type VT.</title>
        <authorList>
            <person name="Chen Y."/>
            <person name="Hong J."/>
            <person name="Chen Y."/>
            <person name="Wang H."/>
            <person name="Yu Y."/>
            <person name="Qu T."/>
        </authorList>
    </citation>
    <scope>NUCLEOTIDE SEQUENCE</scope>
    <source>
        <strain evidence="15 18">LJ05</strain>
        <strain evidence="16">LQ41</strain>
    </source>
</reference>
<dbReference type="AlphaFoldDB" id="A0A6B1RTM7"/>
<dbReference type="FunFam" id="3.40.50.620:FF:000008">
    <property type="entry name" value="Tyrosine--tRNA ligase"/>
    <property type="match status" value="1"/>
</dbReference>
<dbReference type="CDD" id="cd00165">
    <property type="entry name" value="S4"/>
    <property type="match status" value="1"/>
</dbReference>
<dbReference type="InterPro" id="IPR002305">
    <property type="entry name" value="aa-tRNA-synth_Ic"/>
</dbReference>
<dbReference type="EC" id="6.1.1.1" evidence="12"/>
<evidence type="ECO:0000256" key="2">
    <source>
        <dbReference type="ARBA" id="ARBA00022490"/>
    </source>
</evidence>
<dbReference type="InterPro" id="IPR014729">
    <property type="entry name" value="Rossmann-like_a/b/a_fold"/>
</dbReference>
<evidence type="ECO:0000256" key="3">
    <source>
        <dbReference type="ARBA" id="ARBA00022598"/>
    </source>
</evidence>
<comment type="subunit">
    <text evidence="12">Homodimer.</text>
</comment>
<dbReference type="GO" id="GO:0006437">
    <property type="term" value="P:tyrosyl-tRNA aminoacylation"/>
    <property type="evidence" value="ECO:0007669"/>
    <property type="project" value="UniProtKB-UniRule"/>
</dbReference>
<feature type="short sequence motif" description="'KMSKS' region" evidence="12">
    <location>
        <begin position="231"/>
        <end position="235"/>
    </location>
</feature>
<feature type="binding site" evidence="12">
    <location>
        <position position="174"/>
    </location>
    <ligand>
        <name>L-tyrosine</name>
        <dbReference type="ChEBI" id="CHEBI:58315"/>
    </ligand>
</feature>
<comment type="catalytic activity">
    <reaction evidence="9 12">
        <text>tRNA(Tyr) + L-tyrosine + ATP = L-tyrosyl-tRNA(Tyr) + AMP + diphosphate + H(+)</text>
        <dbReference type="Rhea" id="RHEA:10220"/>
        <dbReference type="Rhea" id="RHEA-COMP:9706"/>
        <dbReference type="Rhea" id="RHEA-COMP:9707"/>
        <dbReference type="ChEBI" id="CHEBI:15378"/>
        <dbReference type="ChEBI" id="CHEBI:30616"/>
        <dbReference type="ChEBI" id="CHEBI:33019"/>
        <dbReference type="ChEBI" id="CHEBI:58315"/>
        <dbReference type="ChEBI" id="CHEBI:78442"/>
        <dbReference type="ChEBI" id="CHEBI:78536"/>
        <dbReference type="ChEBI" id="CHEBI:456215"/>
        <dbReference type="EC" id="6.1.1.1"/>
    </reaction>
</comment>
<dbReference type="GO" id="GO:0005524">
    <property type="term" value="F:ATP binding"/>
    <property type="evidence" value="ECO:0007669"/>
    <property type="project" value="UniProtKB-UniRule"/>
</dbReference>
<evidence type="ECO:0000313" key="17">
    <source>
        <dbReference type="EMBL" id="QJR07888.1"/>
    </source>
</evidence>
<dbReference type="Proteomes" id="UP000502818">
    <property type="component" value="Chromosome"/>
</dbReference>
<comment type="subcellular location">
    <subcellularLocation>
        <location evidence="1 12">Cytoplasm</location>
    </subcellularLocation>
</comment>
<dbReference type="InterPro" id="IPR024088">
    <property type="entry name" value="Tyr-tRNA-ligase_bac-type"/>
</dbReference>
<dbReference type="Gene3D" id="1.10.240.10">
    <property type="entry name" value="Tyrosyl-Transfer RNA Synthetase"/>
    <property type="match status" value="1"/>
</dbReference>
<organism evidence="16">
    <name type="scientific">Staphylococcus aureus</name>
    <dbReference type="NCBI Taxonomy" id="1280"/>
    <lineage>
        <taxon>Bacteria</taxon>
        <taxon>Bacillati</taxon>
        <taxon>Bacillota</taxon>
        <taxon>Bacilli</taxon>
        <taxon>Bacillales</taxon>
        <taxon>Staphylococcaceae</taxon>
        <taxon>Staphylococcus</taxon>
    </lineage>
</organism>
<evidence type="ECO:0000256" key="1">
    <source>
        <dbReference type="ARBA" id="ARBA00004496"/>
    </source>
</evidence>
<evidence type="ECO:0000256" key="9">
    <source>
        <dbReference type="ARBA" id="ARBA00048248"/>
    </source>
</evidence>
<dbReference type="PRINTS" id="PR01040">
    <property type="entry name" value="TRNASYNTHTYR"/>
</dbReference>
<evidence type="ECO:0000256" key="5">
    <source>
        <dbReference type="ARBA" id="ARBA00022840"/>
    </source>
</evidence>
<name>A0A6B1RTM7_STAAU</name>
<keyword evidence="5 12" id="KW-0067">ATP-binding</keyword>
<dbReference type="PROSITE" id="PS00178">
    <property type="entry name" value="AA_TRNA_LIGASE_I"/>
    <property type="match status" value="1"/>
</dbReference>
<dbReference type="InterPro" id="IPR024107">
    <property type="entry name" value="Tyr-tRNA-ligase_bac_1"/>
</dbReference>
<keyword evidence="3 12" id="KW-0436">Ligase</keyword>
<dbReference type="NCBIfam" id="TIGR00234">
    <property type="entry name" value="tyrS"/>
    <property type="match status" value="1"/>
</dbReference>
<dbReference type="GO" id="GO:0004831">
    <property type="term" value="F:tyrosine-tRNA ligase activity"/>
    <property type="evidence" value="ECO:0007669"/>
    <property type="project" value="UniProtKB-UniRule"/>
</dbReference>
<dbReference type="InterPro" id="IPR036986">
    <property type="entry name" value="S4_RNA-bd_sf"/>
</dbReference>
<dbReference type="GO" id="GO:0042803">
    <property type="term" value="F:protein homodimerization activity"/>
    <property type="evidence" value="ECO:0007669"/>
    <property type="project" value="UniProtKB-ARBA"/>
</dbReference>
<feature type="binding site" evidence="12">
    <location>
        <position position="36"/>
    </location>
    <ligand>
        <name>L-tyrosine</name>
        <dbReference type="ChEBI" id="CHEBI:58315"/>
    </ligand>
</feature>
<evidence type="ECO:0000313" key="15">
    <source>
        <dbReference type="EMBL" id="MUG52479.1"/>
    </source>
</evidence>
<gene>
    <name evidence="12" type="primary">tyrS</name>
    <name evidence="16" type="ORF">GAY51_06440</name>
    <name evidence="15" type="ORF">GAY54_07915</name>
    <name evidence="17" type="ORF">HH313_001762</name>
</gene>